<dbReference type="AlphaFoldDB" id="A0A9P5ZKK1"/>
<dbReference type="Pfam" id="PF20152">
    <property type="entry name" value="DUF6534"/>
    <property type="match status" value="1"/>
</dbReference>
<organism evidence="3 4">
    <name type="scientific">Pleurotus eryngii</name>
    <name type="common">Boletus of the steppes</name>
    <dbReference type="NCBI Taxonomy" id="5323"/>
    <lineage>
        <taxon>Eukaryota</taxon>
        <taxon>Fungi</taxon>
        <taxon>Dikarya</taxon>
        <taxon>Basidiomycota</taxon>
        <taxon>Agaricomycotina</taxon>
        <taxon>Agaricomycetes</taxon>
        <taxon>Agaricomycetidae</taxon>
        <taxon>Agaricales</taxon>
        <taxon>Pleurotineae</taxon>
        <taxon>Pleurotaceae</taxon>
        <taxon>Pleurotus</taxon>
    </lineage>
</organism>
<keyword evidence="1" id="KW-0812">Transmembrane</keyword>
<dbReference type="Proteomes" id="UP000807025">
    <property type="component" value="Unassembled WGS sequence"/>
</dbReference>
<feature type="transmembrane region" description="Helical" evidence="1">
    <location>
        <begin position="160"/>
        <end position="181"/>
    </location>
</feature>
<feature type="domain" description="DUF6534" evidence="2">
    <location>
        <begin position="168"/>
        <end position="254"/>
    </location>
</feature>
<keyword evidence="4" id="KW-1185">Reference proteome</keyword>
<feature type="transmembrane region" description="Helical" evidence="1">
    <location>
        <begin position="48"/>
        <end position="69"/>
    </location>
</feature>
<sequence length="304" mass="33265">MAPPNPELLCVSTRRGVFLNTILYGVLVVQTFNYFQTYKTTDKPLIRYLVIYLLVLETFNTGCVMEMMYDILVKPLVRTKPPSGPPKPPMLLSADAIVTVFISTPVQLFMARRICVLSESVIVPIIILVLSFVSLGGGTALSILVTIIPDFSRFNEFYPAVSTWLGASALADLLITGCLLFTLQRKRTGMRATDGIINKIMLLTIQTGLITTVFAIADLVLALSIRGKGFNFIPDFALSKLYTNTLLASLNARMDYGAILSNPDNLLFRSNVNTNKSQAASIPIHFGHHSGDNDTVNSSCCSGD</sequence>
<name>A0A9P5ZKK1_PLEER</name>
<feature type="transmembrane region" description="Helical" evidence="1">
    <location>
        <begin position="89"/>
        <end position="109"/>
    </location>
</feature>
<dbReference type="OrthoDB" id="3265526at2759"/>
<reference evidence="3" key="1">
    <citation type="submission" date="2020-11" db="EMBL/GenBank/DDBJ databases">
        <authorList>
            <consortium name="DOE Joint Genome Institute"/>
            <person name="Ahrendt S."/>
            <person name="Riley R."/>
            <person name="Andreopoulos W."/>
            <person name="Labutti K."/>
            <person name="Pangilinan J."/>
            <person name="Ruiz-Duenas F.J."/>
            <person name="Barrasa J.M."/>
            <person name="Sanchez-Garcia M."/>
            <person name="Camarero S."/>
            <person name="Miyauchi S."/>
            <person name="Serrano A."/>
            <person name="Linde D."/>
            <person name="Babiker R."/>
            <person name="Drula E."/>
            <person name="Ayuso-Fernandez I."/>
            <person name="Pacheco R."/>
            <person name="Padilla G."/>
            <person name="Ferreira P."/>
            <person name="Barriuso J."/>
            <person name="Kellner H."/>
            <person name="Castanera R."/>
            <person name="Alfaro M."/>
            <person name="Ramirez L."/>
            <person name="Pisabarro A.G."/>
            <person name="Kuo A."/>
            <person name="Tritt A."/>
            <person name="Lipzen A."/>
            <person name="He G."/>
            <person name="Yan M."/>
            <person name="Ng V."/>
            <person name="Cullen D."/>
            <person name="Martin F."/>
            <person name="Rosso M.-N."/>
            <person name="Henrissat B."/>
            <person name="Hibbett D."/>
            <person name="Martinez A.T."/>
            <person name="Grigoriev I.V."/>
        </authorList>
    </citation>
    <scope>NUCLEOTIDE SEQUENCE</scope>
    <source>
        <strain evidence="3">ATCC 90797</strain>
    </source>
</reference>
<gene>
    <name evidence="3" type="ORF">BDN71DRAFT_408994</name>
</gene>
<keyword evidence="1" id="KW-1133">Transmembrane helix</keyword>
<feature type="transmembrane region" description="Helical" evidence="1">
    <location>
        <begin position="202"/>
        <end position="225"/>
    </location>
</feature>
<evidence type="ECO:0000256" key="1">
    <source>
        <dbReference type="SAM" id="Phobius"/>
    </source>
</evidence>
<proteinExistence type="predicted"/>
<accession>A0A9P5ZKK1</accession>
<dbReference type="PANTHER" id="PTHR40465:SF1">
    <property type="entry name" value="DUF6534 DOMAIN-CONTAINING PROTEIN"/>
    <property type="match status" value="1"/>
</dbReference>
<dbReference type="PANTHER" id="PTHR40465">
    <property type="entry name" value="CHROMOSOME 1, WHOLE GENOME SHOTGUN SEQUENCE"/>
    <property type="match status" value="1"/>
</dbReference>
<comment type="caution">
    <text evidence="3">The sequence shown here is derived from an EMBL/GenBank/DDBJ whole genome shotgun (WGS) entry which is preliminary data.</text>
</comment>
<dbReference type="EMBL" id="MU154697">
    <property type="protein sequence ID" value="KAF9488773.1"/>
    <property type="molecule type" value="Genomic_DNA"/>
</dbReference>
<evidence type="ECO:0000259" key="2">
    <source>
        <dbReference type="Pfam" id="PF20152"/>
    </source>
</evidence>
<feature type="transmembrane region" description="Helical" evidence="1">
    <location>
        <begin position="17"/>
        <end position="36"/>
    </location>
</feature>
<dbReference type="InterPro" id="IPR045339">
    <property type="entry name" value="DUF6534"/>
</dbReference>
<feature type="transmembrane region" description="Helical" evidence="1">
    <location>
        <begin position="121"/>
        <end position="148"/>
    </location>
</feature>
<keyword evidence="1" id="KW-0472">Membrane</keyword>
<evidence type="ECO:0000313" key="4">
    <source>
        <dbReference type="Proteomes" id="UP000807025"/>
    </source>
</evidence>
<protein>
    <recommendedName>
        <fullName evidence="2">DUF6534 domain-containing protein</fullName>
    </recommendedName>
</protein>
<evidence type="ECO:0000313" key="3">
    <source>
        <dbReference type="EMBL" id="KAF9488773.1"/>
    </source>
</evidence>